<accession>A0A7W5GD02</accession>
<evidence type="ECO:0000256" key="6">
    <source>
        <dbReference type="ARBA" id="ARBA00022842"/>
    </source>
</evidence>
<dbReference type="HAMAP" id="MF_00490">
    <property type="entry name" value="ComB"/>
    <property type="match status" value="1"/>
</dbReference>
<dbReference type="RefSeq" id="WP_312891033.1">
    <property type="nucleotide sequence ID" value="NZ_CBCSLB010000040.1"/>
</dbReference>
<evidence type="ECO:0000256" key="4">
    <source>
        <dbReference type="ARBA" id="ARBA00021948"/>
    </source>
</evidence>
<evidence type="ECO:0000256" key="2">
    <source>
        <dbReference type="ARBA" id="ARBA00009997"/>
    </source>
</evidence>
<comment type="caution">
    <text evidence="9">The sequence shown here is derived from an EMBL/GenBank/DDBJ whole genome shotgun (WGS) entry which is preliminary data.</text>
</comment>
<keyword evidence="10" id="KW-1185">Reference proteome</keyword>
<organism evidence="9 10">
    <name type="scientific">Paenibacillus endophyticus</name>
    <dbReference type="NCBI Taxonomy" id="1294268"/>
    <lineage>
        <taxon>Bacteria</taxon>
        <taxon>Bacillati</taxon>
        <taxon>Bacillota</taxon>
        <taxon>Bacilli</taxon>
        <taxon>Bacillales</taxon>
        <taxon>Paenibacillaceae</taxon>
        <taxon>Paenibacillus</taxon>
    </lineage>
</organism>
<evidence type="ECO:0000256" key="1">
    <source>
        <dbReference type="ARBA" id="ARBA00001946"/>
    </source>
</evidence>
<gene>
    <name evidence="8" type="primary">comB</name>
    <name evidence="9" type="ORF">FHS16_004609</name>
</gene>
<dbReference type="FunFam" id="3.90.1560.10:FF:000001">
    <property type="entry name" value="Probable 2-phosphosulfolactate phosphatase"/>
    <property type="match status" value="1"/>
</dbReference>
<name>A0A7W5GD02_9BACL</name>
<evidence type="ECO:0000256" key="5">
    <source>
        <dbReference type="ARBA" id="ARBA00022801"/>
    </source>
</evidence>
<dbReference type="AlphaFoldDB" id="A0A7W5GD02"/>
<evidence type="ECO:0000313" key="9">
    <source>
        <dbReference type="EMBL" id="MBB3154527.1"/>
    </source>
</evidence>
<dbReference type="Pfam" id="PF04029">
    <property type="entry name" value="2-ph_phosp"/>
    <property type="match status" value="1"/>
</dbReference>
<dbReference type="Proteomes" id="UP000518605">
    <property type="component" value="Unassembled WGS sequence"/>
</dbReference>
<dbReference type="PANTHER" id="PTHR37311">
    <property type="entry name" value="2-PHOSPHOSULFOLACTATE PHOSPHATASE-RELATED"/>
    <property type="match status" value="1"/>
</dbReference>
<comment type="catalytic activity">
    <reaction evidence="7 8">
        <text>(2R)-O-phospho-3-sulfolactate + H2O = (2R)-3-sulfolactate + phosphate</text>
        <dbReference type="Rhea" id="RHEA:23416"/>
        <dbReference type="ChEBI" id="CHEBI:15377"/>
        <dbReference type="ChEBI" id="CHEBI:15597"/>
        <dbReference type="ChEBI" id="CHEBI:43474"/>
        <dbReference type="ChEBI" id="CHEBI:58738"/>
        <dbReference type="EC" id="3.1.3.71"/>
    </reaction>
</comment>
<dbReference type="InterPro" id="IPR005238">
    <property type="entry name" value="ComB-like"/>
</dbReference>
<evidence type="ECO:0000256" key="3">
    <source>
        <dbReference type="ARBA" id="ARBA00012953"/>
    </source>
</evidence>
<evidence type="ECO:0000256" key="8">
    <source>
        <dbReference type="HAMAP-Rule" id="MF_00490"/>
    </source>
</evidence>
<dbReference type="SUPFAM" id="SSF142823">
    <property type="entry name" value="ComB-like"/>
    <property type="match status" value="1"/>
</dbReference>
<reference evidence="9 10" key="1">
    <citation type="submission" date="2020-08" db="EMBL/GenBank/DDBJ databases">
        <title>Genomic Encyclopedia of Type Strains, Phase III (KMG-III): the genomes of soil and plant-associated and newly described type strains.</title>
        <authorList>
            <person name="Whitman W."/>
        </authorList>
    </citation>
    <scope>NUCLEOTIDE SEQUENCE [LARGE SCALE GENOMIC DNA]</scope>
    <source>
        <strain evidence="9 10">CECT 8234</strain>
    </source>
</reference>
<comment type="cofactor">
    <cofactor evidence="1 8">
        <name>Mg(2+)</name>
        <dbReference type="ChEBI" id="CHEBI:18420"/>
    </cofactor>
</comment>
<sequence length="240" mass="25778">MPTMQVQVISSVNEASSARFHHKTAVIIDVLRATSTIVTALAAGASCIIPAETVMEARALQRPGDLLGGERFCRKIVGFDLGNSPEEYTERSVAGKRIILTTTNGTRAIHKSMRADHVLTASLLNAGACARAAVELRRDVVILCAGSHDEFAIEDGLCAGLVLDRLQAHCPVSVEMDDFGAAMLALYRNQSDAVKETILNGMTGKKLLKLGMKKDIEACSAIDIYQDVPRLNGDQLTRNG</sequence>
<dbReference type="EC" id="3.1.3.71" evidence="3 8"/>
<keyword evidence="6 8" id="KW-0460">Magnesium</keyword>
<dbReference type="Gene3D" id="3.90.1560.10">
    <property type="entry name" value="ComB-like"/>
    <property type="match status" value="1"/>
</dbReference>
<dbReference type="GO" id="GO:0000287">
    <property type="term" value="F:magnesium ion binding"/>
    <property type="evidence" value="ECO:0007669"/>
    <property type="project" value="UniProtKB-UniRule"/>
</dbReference>
<dbReference type="EMBL" id="JACHXW010000016">
    <property type="protein sequence ID" value="MBB3154527.1"/>
    <property type="molecule type" value="Genomic_DNA"/>
</dbReference>
<dbReference type="InterPro" id="IPR036702">
    <property type="entry name" value="ComB-like_sf"/>
</dbReference>
<dbReference type="GO" id="GO:0050532">
    <property type="term" value="F:2-phosphosulfolactate phosphatase activity"/>
    <property type="evidence" value="ECO:0007669"/>
    <property type="project" value="UniProtKB-UniRule"/>
</dbReference>
<proteinExistence type="inferred from homology"/>
<keyword evidence="5 8" id="KW-0378">Hydrolase</keyword>
<comment type="similarity">
    <text evidence="2 8">Belongs to the ComB family.</text>
</comment>
<protein>
    <recommendedName>
        <fullName evidence="4 8">Probable 2-phosphosulfolactate phosphatase</fullName>
        <ecNumber evidence="3 8">3.1.3.71</ecNumber>
    </recommendedName>
</protein>
<evidence type="ECO:0000313" key="10">
    <source>
        <dbReference type="Proteomes" id="UP000518605"/>
    </source>
</evidence>
<dbReference type="GO" id="GO:0050545">
    <property type="term" value="F:sulfopyruvate decarboxylase activity"/>
    <property type="evidence" value="ECO:0007669"/>
    <property type="project" value="TreeGrafter"/>
</dbReference>
<evidence type="ECO:0000256" key="7">
    <source>
        <dbReference type="ARBA" id="ARBA00033711"/>
    </source>
</evidence>
<dbReference type="PANTHER" id="PTHR37311:SF1">
    <property type="entry name" value="2-PHOSPHOSULFOLACTATE PHOSPHATASE-RELATED"/>
    <property type="match status" value="1"/>
</dbReference>